<organism evidence="2 3">
    <name type="scientific">Ancylostoma ceylanicum</name>
    <dbReference type="NCBI Taxonomy" id="53326"/>
    <lineage>
        <taxon>Eukaryota</taxon>
        <taxon>Metazoa</taxon>
        <taxon>Ecdysozoa</taxon>
        <taxon>Nematoda</taxon>
        <taxon>Chromadorea</taxon>
        <taxon>Rhabditida</taxon>
        <taxon>Rhabditina</taxon>
        <taxon>Rhabditomorpha</taxon>
        <taxon>Strongyloidea</taxon>
        <taxon>Ancylostomatidae</taxon>
        <taxon>Ancylostomatinae</taxon>
        <taxon>Ancylostoma</taxon>
    </lineage>
</organism>
<sequence>MTLTMNTTTTPHSLRCSGGRSPGRREGVDVAQITGRGASVDKGCPAENSWAARIACHGESFSKLDAPYSASDNVHSSFLQLCSM</sequence>
<dbReference type="EMBL" id="JARK01001436">
    <property type="protein sequence ID" value="EYC02402.1"/>
    <property type="molecule type" value="Genomic_DNA"/>
</dbReference>
<evidence type="ECO:0000313" key="3">
    <source>
        <dbReference type="Proteomes" id="UP000024635"/>
    </source>
</evidence>
<feature type="region of interest" description="Disordered" evidence="1">
    <location>
        <begin position="1"/>
        <end position="26"/>
    </location>
</feature>
<accession>A0A016TIB7</accession>
<evidence type="ECO:0000256" key="1">
    <source>
        <dbReference type="SAM" id="MobiDB-lite"/>
    </source>
</evidence>
<protein>
    <submittedName>
        <fullName evidence="2">Uncharacterized protein</fullName>
    </submittedName>
</protein>
<reference evidence="3" key="1">
    <citation type="journal article" date="2015" name="Nat. Genet.">
        <title>The genome and transcriptome of the zoonotic hookworm Ancylostoma ceylanicum identify infection-specific gene families.</title>
        <authorList>
            <person name="Schwarz E.M."/>
            <person name="Hu Y."/>
            <person name="Antoshechkin I."/>
            <person name="Miller M.M."/>
            <person name="Sternberg P.W."/>
            <person name="Aroian R.V."/>
        </authorList>
    </citation>
    <scope>NUCLEOTIDE SEQUENCE</scope>
    <source>
        <strain evidence="3">HY135</strain>
    </source>
</reference>
<comment type="caution">
    <text evidence="2">The sequence shown here is derived from an EMBL/GenBank/DDBJ whole genome shotgun (WGS) entry which is preliminary data.</text>
</comment>
<dbReference type="AlphaFoldDB" id="A0A016TIB7"/>
<feature type="compositionally biased region" description="Low complexity" evidence="1">
    <location>
        <begin position="1"/>
        <end position="10"/>
    </location>
</feature>
<keyword evidence="3" id="KW-1185">Reference proteome</keyword>
<dbReference type="Proteomes" id="UP000024635">
    <property type="component" value="Unassembled WGS sequence"/>
</dbReference>
<name>A0A016TIB7_9BILA</name>
<proteinExistence type="predicted"/>
<evidence type="ECO:0000313" key="2">
    <source>
        <dbReference type="EMBL" id="EYC02402.1"/>
    </source>
</evidence>
<gene>
    <name evidence="2" type="primary">Acey_s0100.g3277</name>
    <name evidence="2" type="ORF">Y032_0100g3277</name>
</gene>